<dbReference type="RefSeq" id="WP_116573669.1">
    <property type="nucleotide sequence ID" value="NZ_QDGZ01000008.1"/>
</dbReference>
<dbReference type="Pfam" id="PF00571">
    <property type="entry name" value="CBS"/>
    <property type="match status" value="2"/>
</dbReference>
<dbReference type="CDD" id="cd04622">
    <property type="entry name" value="CBS_pair_HRP1_like"/>
    <property type="match status" value="1"/>
</dbReference>
<evidence type="ECO:0000259" key="3">
    <source>
        <dbReference type="PROSITE" id="PS51371"/>
    </source>
</evidence>
<comment type="caution">
    <text evidence="4">The sequence shown here is derived from an EMBL/GenBank/DDBJ whole genome shotgun (WGS) entry which is preliminary data.</text>
</comment>
<protein>
    <submittedName>
        <fullName evidence="4">CBS domain-containing protein</fullName>
    </submittedName>
</protein>
<dbReference type="SMART" id="SM00116">
    <property type="entry name" value="CBS"/>
    <property type="match status" value="2"/>
</dbReference>
<dbReference type="InterPro" id="IPR000644">
    <property type="entry name" value="CBS_dom"/>
</dbReference>
<dbReference type="PANTHER" id="PTHR43080">
    <property type="entry name" value="CBS DOMAIN-CONTAINING PROTEIN CBSX3, MITOCHONDRIAL"/>
    <property type="match status" value="1"/>
</dbReference>
<feature type="domain" description="CBS" evidence="3">
    <location>
        <begin position="73"/>
        <end position="131"/>
    </location>
</feature>
<keyword evidence="5" id="KW-1185">Reference proteome</keyword>
<dbReference type="InterPro" id="IPR046342">
    <property type="entry name" value="CBS_dom_sf"/>
</dbReference>
<dbReference type="Gene3D" id="3.10.580.10">
    <property type="entry name" value="CBS-domain"/>
    <property type="match status" value="1"/>
</dbReference>
<dbReference type="PANTHER" id="PTHR43080:SF2">
    <property type="entry name" value="CBS DOMAIN-CONTAINING PROTEIN"/>
    <property type="match status" value="1"/>
</dbReference>
<proteinExistence type="predicted"/>
<evidence type="ECO:0000256" key="2">
    <source>
        <dbReference type="PROSITE-ProRule" id="PRU00703"/>
    </source>
</evidence>
<sequence length="143" mass="15124">MTTAREIMTPGAECIQSTDTLADAARKMRDLDVGALPICGEDNRLQGILTDRDIVVKCIAEDGDPTSTTAGELAEGKPVTIQADADLDEALAAMSQSDVRRLPVIDEDHQLVGMLSQADLAKHLPDDKVGMLVGNISSAPPNN</sequence>
<dbReference type="InterPro" id="IPR051257">
    <property type="entry name" value="Diverse_CBS-Domain"/>
</dbReference>
<keyword evidence="1 2" id="KW-0129">CBS domain</keyword>
<dbReference type="EMBL" id="QDGZ01000008">
    <property type="protein sequence ID" value="PVG81387.1"/>
    <property type="molecule type" value="Genomic_DNA"/>
</dbReference>
<dbReference type="Proteomes" id="UP000246018">
    <property type="component" value="Unassembled WGS sequence"/>
</dbReference>
<dbReference type="SUPFAM" id="SSF54631">
    <property type="entry name" value="CBS-domain pair"/>
    <property type="match status" value="1"/>
</dbReference>
<reference evidence="4 5" key="1">
    <citation type="submission" date="2018-04" db="EMBL/GenBank/DDBJ databases">
        <title>Genome of Nocardioides gansuensis WSJ-1.</title>
        <authorList>
            <person name="Wu S."/>
            <person name="Wang G."/>
        </authorList>
    </citation>
    <scope>NUCLEOTIDE SEQUENCE [LARGE SCALE GENOMIC DNA]</scope>
    <source>
        <strain evidence="4 5">WSJ-1</strain>
    </source>
</reference>
<dbReference type="OrthoDB" id="9789996at2"/>
<evidence type="ECO:0000313" key="4">
    <source>
        <dbReference type="EMBL" id="PVG81387.1"/>
    </source>
</evidence>
<evidence type="ECO:0000256" key="1">
    <source>
        <dbReference type="ARBA" id="ARBA00023122"/>
    </source>
</evidence>
<dbReference type="PROSITE" id="PS51371">
    <property type="entry name" value="CBS"/>
    <property type="match status" value="2"/>
</dbReference>
<name>A0A2T8F6U2_9ACTN</name>
<feature type="domain" description="CBS" evidence="3">
    <location>
        <begin position="8"/>
        <end position="66"/>
    </location>
</feature>
<dbReference type="AlphaFoldDB" id="A0A2T8F6U2"/>
<accession>A0A2T8F6U2</accession>
<gene>
    <name evidence="4" type="ORF">DDE18_18030</name>
</gene>
<organism evidence="4 5">
    <name type="scientific">Nocardioides gansuensis</name>
    <dbReference type="NCBI Taxonomy" id="2138300"/>
    <lineage>
        <taxon>Bacteria</taxon>
        <taxon>Bacillati</taxon>
        <taxon>Actinomycetota</taxon>
        <taxon>Actinomycetes</taxon>
        <taxon>Propionibacteriales</taxon>
        <taxon>Nocardioidaceae</taxon>
        <taxon>Nocardioides</taxon>
    </lineage>
</organism>
<evidence type="ECO:0000313" key="5">
    <source>
        <dbReference type="Proteomes" id="UP000246018"/>
    </source>
</evidence>